<dbReference type="Proteomes" id="UP001209540">
    <property type="component" value="Unassembled WGS sequence"/>
</dbReference>
<reference evidence="2" key="1">
    <citation type="journal article" date="2022" name="IScience">
        <title>Evolution of zygomycete secretomes and the origins of terrestrial fungal ecologies.</title>
        <authorList>
            <person name="Chang Y."/>
            <person name="Wang Y."/>
            <person name="Mondo S."/>
            <person name="Ahrendt S."/>
            <person name="Andreopoulos W."/>
            <person name="Barry K."/>
            <person name="Beard J."/>
            <person name="Benny G.L."/>
            <person name="Blankenship S."/>
            <person name="Bonito G."/>
            <person name="Cuomo C."/>
            <person name="Desiro A."/>
            <person name="Gervers K.A."/>
            <person name="Hundley H."/>
            <person name="Kuo A."/>
            <person name="LaButti K."/>
            <person name="Lang B.F."/>
            <person name="Lipzen A."/>
            <person name="O'Donnell K."/>
            <person name="Pangilinan J."/>
            <person name="Reynolds N."/>
            <person name="Sandor L."/>
            <person name="Smith M.E."/>
            <person name="Tsang A."/>
            <person name="Grigoriev I.V."/>
            <person name="Stajich J.E."/>
            <person name="Spatafora J.W."/>
        </authorList>
    </citation>
    <scope>NUCLEOTIDE SEQUENCE</scope>
    <source>
        <strain evidence="2">RSA 2281</strain>
    </source>
</reference>
<proteinExistence type="predicted"/>
<organism evidence="2 3">
    <name type="scientific">Phascolomyces articulosus</name>
    <dbReference type="NCBI Taxonomy" id="60185"/>
    <lineage>
        <taxon>Eukaryota</taxon>
        <taxon>Fungi</taxon>
        <taxon>Fungi incertae sedis</taxon>
        <taxon>Mucoromycota</taxon>
        <taxon>Mucoromycotina</taxon>
        <taxon>Mucoromycetes</taxon>
        <taxon>Mucorales</taxon>
        <taxon>Lichtheimiaceae</taxon>
        <taxon>Phascolomyces</taxon>
    </lineage>
</organism>
<reference evidence="2" key="2">
    <citation type="submission" date="2023-02" db="EMBL/GenBank/DDBJ databases">
        <authorList>
            <consortium name="DOE Joint Genome Institute"/>
            <person name="Mondo S.J."/>
            <person name="Chang Y."/>
            <person name="Wang Y."/>
            <person name="Ahrendt S."/>
            <person name="Andreopoulos W."/>
            <person name="Barry K."/>
            <person name="Beard J."/>
            <person name="Benny G.L."/>
            <person name="Blankenship S."/>
            <person name="Bonito G."/>
            <person name="Cuomo C."/>
            <person name="Desiro A."/>
            <person name="Gervers K.A."/>
            <person name="Hundley H."/>
            <person name="Kuo A."/>
            <person name="LaButti K."/>
            <person name="Lang B.F."/>
            <person name="Lipzen A."/>
            <person name="O'Donnell K."/>
            <person name="Pangilinan J."/>
            <person name="Reynolds N."/>
            <person name="Sandor L."/>
            <person name="Smith M.W."/>
            <person name="Tsang A."/>
            <person name="Grigoriev I.V."/>
            <person name="Stajich J.E."/>
            <person name="Spatafora J.W."/>
        </authorList>
    </citation>
    <scope>NUCLEOTIDE SEQUENCE</scope>
    <source>
        <strain evidence="2">RSA 2281</strain>
    </source>
</reference>
<feature type="chain" id="PRO_5042164248" description="Secreted protein" evidence="1">
    <location>
        <begin position="19"/>
        <end position="77"/>
    </location>
</feature>
<gene>
    <name evidence="2" type="ORF">BDA99DRAFT_497084</name>
</gene>
<evidence type="ECO:0000256" key="1">
    <source>
        <dbReference type="SAM" id="SignalP"/>
    </source>
</evidence>
<feature type="signal peptide" evidence="1">
    <location>
        <begin position="1"/>
        <end position="18"/>
    </location>
</feature>
<dbReference type="EMBL" id="JAIXMP010000004">
    <property type="protein sequence ID" value="KAI9274291.1"/>
    <property type="molecule type" value="Genomic_DNA"/>
</dbReference>
<evidence type="ECO:0000313" key="2">
    <source>
        <dbReference type="EMBL" id="KAI9274291.1"/>
    </source>
</evidence>
<evidence type="ECO:0008006" key="4">
    <source>
        <dbReference type="Google" id="ProtNLM"/>
    </source>
</evidence>
<name>A0AAD5KK84_9FUNG</name>
<evidence type="ECO:0000313" key="3">
    <source>
        <dbReference type="Proteomes" id="UP001209540"/>
    </source>
</evidence>
<protein>
    <recommendedName>
        <fullName evidence="4">Secreted protein</fullName>
    </recommendedName>
</protein>
<comment type="caution">
    <text evidence="2">The sequence shown here is derived from an EMBL/GenBank/DDBJ whole genome shotgun (WGS) entry which is preliminary data.</text>
</comment>
<dbReference type="AlphaFoldDB" id="A0AAD5KK84"/>
<keyword evidence="1" id="KW-0732">Signal</keyword>
<keyword evidence="3" id="KW-1185">Reference proteome</keyword>
<sequence>MVKTLCLLLTLYFPHTQLTQLSLYFFHSPKKPASQKNTTLYSFLLFFSKKYLKKRLDDYYFIQPNGKKKPWMHNLEP</sequence>
<accession>A0AAD5KK84</accession>